<dbReference type="STRING" id="64702.SAMN05443377_10237"/>
<dbReference type="PROSITE" id="PS50931">
    <property type="entry name" value="HTH_LYSR"/>
    <property type="match status" value="1"/>
</dbReference>
<evidence type="ECO:0000256" key="3">
    <source>
        <dbReference type="ARBA" id="ARBA00023125"/>
    </source>
</evidence>
<evidence type="ECO:0000259" key="5">
    <source>
        <dbReference type="PROSITE" id="PS50931"/>
    </source>
</evidence>
<dbReference type="Pfam" id="PF03466">
    <property type="entry name" value="LysR_substrate"/>
    <property type="match status" value="1"/>
</dbReference>
<name>A0A1H9PZ80_9ACTN</name>
<dbReference type="SUPFAM" id="SSF53850">
    <property type="entry name" value="Periplasmic binding protein-like II"/>
    <property type="match status" value="1"/>
</dbReference>
<dbReference type="Gene3D" id="3.40.190.290">
    <property type="match status" value="1"/>
</dbReference>
<dbReference type="GO" id="GO:0032993">
    <property type="term" value="C:protein-DNA complex"/>
    <property type="evidence" value="ECO:0007669"/>
    <property type="project" value="TreeGrafter"/>
</dbReference>
<proteinExistence type="inferred from homology"/>
<accession>A0A1H9PZ80</accession>
<dbReference type="PANTHER" id="PTHR30346:SF30">
    <property type="entry name" value="SMALL NEUTRAL PROTEASE REGULATORY PROTEIN"/>
    <property type="match status" value="1"/>
</dbReference>
<evidence type="ECO:0000313" key="6">
    <source>
        <dbReference type="EMBL" id="SER53527.1"/>
    </source>
</evidence>
<dbReference type="InterPro" id="IPR005119">
    <property type="entry name" value="LysR_subst-bd"/>
</dbReference>
<keyword evidence="4" id="KW-0804">Transcription</keyword>
<evidence type="ECO:0000256" key="2">
    <source>
        <dbReference type="ARBA" id="ARBA00023015"/>
    </source>
</evidence>
<gene>
    <name evidence="6" type="ORF">SAMN05443377_10237</name>
</gene>
<comment type="similarity">
    <text evidence="1">Belongs to the LysR transcriptional regulatory family.</text>
</comment>
<dbReference type="GO" id="GO:0003677">
    <property type="term" value="F:DNA binding"/>
    <property type="evidence" value="ECO:0007669"/>
    <property type="project" value="UniProtKB-KW"/>
</dbReference>
<dbReference type="SUPFAM" id="SSF46785">
    <property type="entry name" value="Winged helix' DNA-binding domain"/>
    <property type="match status" value="1"/>
</dbReference>
<dbReference type="AlphaFoldDB" id="A0A1H9PZ80"/>
<dbReference type="InterPro" id="IPR036390">
    <property type="entry name" value="WH_DNA-bd_sf"/>
</dbReference>
<dbReference type="Pfam" id="PF00126">
    <property type="entry name" value="HTH_1"/>
    <property type="match status" value="1"/>
</dbReference>
<dbReference type="FunFam" id="1.10.10.10:FF:000001">
    <property type="entry name" value="LysR family transcriptional regulator"/>
    <property type="match status" value="1"/>
</dbReference>
<dbReference type="EMBL" id="FOGZ01000002">
    <property type="protein sequence ID" value="SER53527.1"/>
    <property type="molecule type" value="Genomic_DNA"/>
</dbReference>
<dbReference type="PANTHER" id="PTHR30346">
    <property type="entry name" value="TRANSCRIPTIONAL DUAL REGULATOR HCAR-RELATED"/>
    <property type="match status" value="1"/>
</dbReference>
<dbReference type="GO" id="GO:0003700">
    <property type="term" value="F:DNA-binding transcription factor activity"/>
    <property type="evidence" value="ECO:0007669"/>
    <property type="project" value="InterPro"/>
</dbReference>
<keyword evidence="3 6" id="KW-0238">DNA-binding</keyword>
<dbReference type="PRINTS" id="PR00039">
    <property type="entry name" value="HTHLYSR"/>
</dbReference>
<evidence type="ECO:0000256" key="1">
    <source>
        <dbReference type="ARBA" id="ARBA00009437"/>
    </source>
</evidence>
<dbReference type="Gene3D" id="1.10.10.10">
    <property type="entry name" value="Winged helix-like DNA-binding domain superfamily/Winged helix DNA-binding domain"/>
    <property type="match status" value="1"/>
</dbReference>
<reference evidence="6 7" key="1">
    <citation type="submission" date="2016-10" db="EMBL/GenBank/DDBJ databases">
        <authorList>
            <person name="de Groot N.N."/>
        </authorList>
    </citation>
    <scope>NUCLEOTIDE SEQUENCE [LARGE SCALE GENOMIC DNA]</scope>
    <source>
        <strain evidence="6 7">DSM 16859</strain>
    </source>
</reference>
<dbReference type="InterPro" id="IPR000847">
    <property type="entry name" value="LysR_HTH_N"/>
</dbReference>
<dbReference type="Proteomes" id="UP000198815">
    <property type="component" value="Unassembled WGS sequence"/>
</dbReference>
<evidence type="ECO:0000313" key="7">
    <source>
        <dbReference type="Proteomes" id="UP000198815"/>
    </source>
</evidence>
<feature type="domain" description="HTH lysR-type" evidence="5">
    <location>
        <begin position="6"/>
        <end position="63"/>
    </location>
</feature>
<organism evidence="6 7">
    <name type="scientific">Propionibacterium cyclohexanicum</name>
    <dbReference type="NCBI Taxonomy" id="64702"/>
    <lineage>
        <taxon>Bacteria</taxon>
        <taxon>Bacillati</taxon>
        <taxon>Actinomycetota</taxon>
        <taxon>Actinomycetes</taxon>
        <taxon>Propionibacteriales</taxon>
        <taxon>Propionibacteriaceae</taxon>
        <taxon>Propionibacterium</taxon>
    </lineage>
</organism>
<keyword evidence="7" id="KW-1185">Reference proteome</keyword>
<keyword evidence="2" id="KW-0805">Transcription regulation</keyword>
<evidence type="ECO:0000256" key="4">
    <source>
        <dbReference type="ARBA" id="ARBA00023163"/>
    </source>
</evidence>
<protein>
    <submittedName>
        <fullName evidence="6">DNA-binding transcriptional regulator, LysR family</fullName>
    </submittedName>
</protein>
<dbReference type="InterPro" id="IPR036388">
    <property type="entry name" value="WH-like_DNA-bd_sf"/>
</dbReference>
<sequence length="316" mass="34047">MHYRVMDIRHLTVFAAVAQDLSFTRAAERLLLAQSAVSTTVRELEHELGVELFDRTHRQIRLTRAGDELLVRALDIVDRMRQIEEAMSEPGTGLRGTVSMGLMTAVNLVDVPGLLGEFHATNPQVTVQLRTARLGSSDLVAQLERGEIDIALLAAVNRLPASLRGGVVASSPFVVVVPAQHPLARSQSVSLGQLDGEGFIDVPLGYGSRRISDDAFAAAGTSRRVLMEVAEIDTVAEYVVAGLGLALVPQFAAMGAQDVRLLRPQEDIPPFEVWAAVSRRRPLRRATSALLDLMKRELVDPLVAGSPDAAPATNGA</sequence>